<sequence>MNIGILVPSSLESFELLLLFQLRASQIHFRTLGWNSHGLI</sequence>
<comment type="caution">
    <text evidence="1">The sequence shown here is derived from an EMBL/GenBank/DDBJ whole genome shotgun (WGS) entry which is preliminary data.</text>
</comment>
<dbReference type="EMBL" id="AKWF02000017">
    <property type="protein sequence ID" value="EMO65055.1"/>
    <property type="molecule type" value="Genomic_DNA"/>
</dbReference>
<reference evidence="1 2" key="1">
    <citation type="submission" date="2013-01" db="EMBL/GenBank/DDBJ databases">
        <authorList>
            <person name="Harkins D.M."/>
            <person name="Durkin A.S."/>
            <person name="Brinkac L.M."/>
            <person name="Haft D.H."/>
            <person name="Selengut J.D."/>
            <person name="Sanka R."/>
            <person name="DePew J."/>
            <person name="Purushe J."/>
            <person name="Picardeau M."/>
            <person name="Werts C."/>
            <person name="Goarant C."/>
            <person name="Vinetz J.M."/>
            <person name="Sutton G.G."/>
            <person name="Nierman W.C."/>
            <person name="Fouts D.E."/>
        </authorList>
    </citation>
    <scope>NUCLEOTIDE SEQUENCE [LARGE SCALE GENOMIC DNA]</scope>
    <source>
        <strain evidence="1 2">200901868</strain>
    </source>
</reference>
<dbReference type="Proteomes" id="UP000012159">
    <property type="component" value="Unassembled WGS sequence"/>
</dbReference>
<dbReference type="AlphaFoldDB" id="M6W7J2"/>
<protein>
    <submittedName>
        <fullName evidence="1">Uncharacterized protein</fullName>
    </submittedName>
</protein>
<name>M6W7J2_LEPBO</name>
<dbReference type="STRING" id="1192866.LEP1GSC133_3682"/>
<proteinExistence type="predicted"/>
<evidence type="ECO:0000313" key="2">
    <source>
        <dbReference type="Proteomes" id="UP000012159"/>
    </source>
</evidence>
<gene>
    <name evidence="1" type="ORF">LEP1GSC133_3682</name>
</gene>
<accession>M6W7J2</accession>
<evidence type="ECO:0000313" key="1">
    <source>
        <dbReference type="EMBL" id="EMO65055.1"/>
    </source>
</evidence>
<organism evidence="1 2">
    <name type="scientific">Leptospira borgpetersenii serovar Pomona str. 200901868</name>
    <dbReference type="NCBI Taxonomy" id="1192866"/>
    <lineage>
        <taxon>Bacteria</taxon>
        <taxon>Pseudomonadati</taxon>
        <taxon>Spirochaetota</taxon>
        <taxon>Spirochaetia</taxon>
        <taxon>Leptospirales</taxon>
        <taxon>Leptospiraceae</taxon>
        <taxon>Leptospira</taxon>
    </lineage>
</organism>